<evidence type="ECO:0000313" key="2">
    <source>
        <dbReference type="EMBL" id="OHB04631.1"/>
    </source>
</evidence>
<organism evidence="2 3">
    <name type="scientific">Candidatus Zambryskibacteria bacterium RIFCSPLOWO2_01_FULL_43_17</name>
    <dbReference type="NCBI Taxonomy" id="1802760"/>
    <lineage>
        <taxon>Bacteria</taxon>
        <taxon>Candidatus Zambryskiibacteriota</taxon>
    </lineage>
</organism>
<dbReference type="EMBL" id="MHWD01000008">
    <property type="protein sequence ID" value="OHB04631.1"/>
    <property type="molecule type" value="Genomic_DNA"/>
</dbReference>
<dbReference type="AlphaFoldDB" id="A0A1G2U566"/>
<proteinExistence type="predicted"/>
<evidence type="ECO:0000259" key="1">
    <source>
        <dbReference type="Pfam" id="PF12647"/>
    </source>
</evidence>
<accession>A0A1G2U566</accession>
<sequence>MTFKRTKENFICEHCGETVVGNGYTNHCPVCLWSKHVDIDPGDRAEACSGMMEPIDTRIKNKELGIRQRCIKCGFERWNRIEKGDNQELLTTPTQ</sequence>
<reference evidence="2 3" key="1">
    <citation type="journal article" date="2016" name="Nat. Commun.">
        <title>Thousands of microbial genomes shed light on interconnected biogeochemical processes in an aquifer system.</title>
        <authorList>
            <person name="Anantharaman K."/>
            <person name="Brown C.T."/>
            <person name="Hug L.A."/>
            <person name="Sharon I."/>
            <person name="Castelle C.J."/>
            <person name="Probst A.J."/>
            <person name="Thomas B.C."/>
            <person name="Singh A."/>
            <person name="Wilkins M.J."/>
            <person name="Karaoz U."/>
            <person name="Brodie E.L."/>
            <person name="Williams K.H."/>
            <person name="Hubbard S.S."/>
            <person name="Banfield J.F."/>
        </authorList>
    </citation>
    <scope>NUCLEOTIDE SEQUENCE [LARGE SCALE GENOMIC DNA]</scope>
</reference>
<gene>
    <name evidence="2" type="ORF">A2920_01710</name>
</gene>
<evidence type="ECO:0000313" key="3">
    <source>
        <dbReference type="Proteomes" id="UP000179283"/>
    </source>
</evidence>
<dbReference type="InterPro" id="IPR024439">
    <property type="entry name" value="RNHCP"/>
</dbReference>
<dbReference type="Proteomes" id="UP000179283">
    <property type="component" value="Unassembled WGS sequence"/>
</dbReference>
<dbReference type="Pfam" id="PF12647">
    <property type="entry name" value="RNHCP"/>
    <property type="match status" value="1"/>
</dbReference>
<protein>
    <recommendedName>
        <fullName evidence="1">RNHCP domain-containing protein</fullName>
    </recommendedName>
</protein>
<comment type="caution">
    <text evidence="2">The sequence shown here is derived from an EMBL/GenBank/DDBJ whole genome shotgun (WGS) entry which is preliminary data.</text>
</comment>
<feature type="domain" description="RNHCP" evidence="1">
    <location>
        <begin position="8"/>
        <end position="90"/>
    </location>
</feature>
<name>A0A1G2U566_9BACT</name>